<keyword evidence="6" id="KW-0143">Chaperone</keyword>
<dbReference type="Proteomes" id="UP000182840">
    <property type="component" value="Chromosome"/>
</dbReference>
<comment type="function">
    <text evidence="8">Also involved in hydrogenase metallocenter assembly, probably by participating in the nickel insertion step. This function in hydrogenase biosynthesis requires chaperone activity and the presence of the metal-binding domain, but not PPIase activity.</text>
</comment>
<evidence type="ECO:0000259" key="11">
    <source>
        <dbReference type="PROSITE" id="PS50059"/>
    </source>
</evidence>
<keyword evidence="7 9" id="KW-0413">Isomerase</keyword>
<dbReference type="InterPro" id="IPR001179">
    <property type="entry name" value="PPIase_FKBP_dom"/>
</dbReference>
<keyword evidence="4" id="KW-0963">Cytoplasm</keyword>
<keyword evidence="13" id="KW-1185">Reference proteome</keyword>
<dbReference type="KEGG" id="meso:BSQ44_24860"/>
<evidence type="ECO:0000313" key="12">
    <source>
        <dbReference type="EMBL" id="APH74237.1"/>
    </source>
</evidence>
<reference evidence="13" key="1">
    <citation type="submission" date="2016-11" db="EMBL/GenBank/DDBJ databases">
        <title>Mesorhizobium oceanicum sp. nov., isolated from deep seawater in South China Sea.</title>
        <authorList>
            <person name="Fu G.-Y."/>
        </authorList>
    </citation>
    <scope>NUCLEOTIDE SEQUENCE [LARGE SCALE GENOMIC DNA]</scope>
    <source>
        <strain evidence="13">B7</strain>
    </source>
</reference>
<feature type="domain" description="PPIase FKBP-type" evidence="11">
    <location>
        <begin position="7"/>
        <end position="84"/>
    </location>
</feature>
<evidence type="ECO:0000256" key="2">
    <source>
        <dbReference type="ARBA" id="ARBA00004496"/>
    </source>
</evidence>
<dbReference type="OrthoDB" id="9808891at2"/>
<keyword evidence="5 9" id="KW-0697">Rotamase</keyword>
<evidence type="ECO:0000256" key="7">
    <source>
        <dbReference type="ARBA" id="ARBA00023235"/>
    </source>
</evidence>
<dbReference type="RefSeq" id="WP_072607692.1">
    <property type="nucleotide sequence ID" value="NZ_CP018171.1"/>
</dbReference>
<evidence type="ECO:0000256" key="10">
    <source>
        <dbReference type="RuleBase" id="RU003915"/>
    </source>
</evidence>
<evidence type="ECO:0000256" key="8">
    <source>
        <dbReference type="ARBA" id="ARBA00037071"/>
    </source>
</evidence>
<dbReference type="PANTHER" id="PTHR47861:SF3">
    <property type="entry name" value="FKBP-TYPE PEPTIDYL-PROLYL CIS-TRANS ISOMERASE SLYD"/>
    <property type="match status" value="1"/>
</dbReference>
<evidence type="ECO:0000256" key="5">
    <source>
        <dbReference type="ARBA" id="ARBA00023110"/>
    </source>
</evidence>
<evidence type="ECO:0000256" key="3">
    <source>
        <dbReference type="ARBA" id="ARBA00006577"/>
    </source>
</evidence>
<dbReference type="SUPFAM" id="SSF54534">
    <property type="entry name" value="FKBP-like"/>
    <property type="match status" value="1"/>
</dbReference>
<dbReference type="InterPro" id="IPR046357">
    <property type="entry name" value="PPIase_dom_sf"/>
</dbReference>
<evidence type="ECO:0000256" key="9">
    <source>
        <dbReference type="PROSITE-ProRule" id="PRU00277"/>
    </source>
</evidence>
<name>A0A1L3SXS7_9HYPH</name>
<evidence type="ECO:0000313" key="13">
    <source>
        <dbReference type="Proteomes" id="UP000182840"/>
    </source>
</evidence>
<dbReference type="GO" id="GO:0005737">
    <property type="term" value="C:cytoplasm"/>
    <property type="evidence" value="ECO:0007669"/>
    <property type="project" value="UniProtKB-SubCell"/>
</dbReference>
<dbReference type="GO" id="GO:0042026">
    <property type="term" value="P:protein refolding"/>
    <property type="evidence" value="ECO:0007669"/>
    <property type="project" value="UniProtKB-ARBA"/>
</dbReference>
<gene>
    <name evidence="12" type="ORF">BSQ44_24860</name>
</gene>
<accession>A0A1L3SXS7</accession>
<organism evidence="12 13">
    <name type="scientific">Aquibium oceanicum</name>
    <dbReference type="NCBI Taxonomy" id="1670800"/>
    <lineage>
        <taxon>Bacteria</taxon>
        <taxon>Pseudomonadati</taxon>
        <taxon>Pseudomonadota</taxon>
        <taxon>Alphaproteobacteria</taxon>
        <taxon>Hyphomicrobiales</taxon>
        <taxon>Phyllobacteriaceae</taxon>
        <taxon>Aquibium</taxon>
    </lineage>
</organism>
<dbReference type="PANTHER" id="PTHR47861">
    <property type="entry name" value="FKBP-TYPE PEPTIDYL-PROLYL CIS-TRANS ISOMERASE SLYD"/>
    <property type="match status" value="1"/>
</dbReference>
<dbReference type="Gene3D" id="3.10.50.40">
    <property type="match status" value="1"/>
</dbReference>
<dbReference type="STRING" id="1670800.BSQ44_24860"/>
<dbReference type="GO" id="GO:0003755">
    <property type="term" value="F:peptidyl-prolyl cis-trans isomerase activity"/>
    <property type="evidence" value="ECO:0007669"/>
    <property type="project" value="UniProtKB-UniRule"/>
</dbReference>
<dbReference type="AlphaFoldDB" id="A0A1L3SXS7"/>
<comment type="catalytic activity">
    <reaction evidence="1 9 10">
        <text>[protein]-peptidylproline (omega=180) = [protein]-peptidylproline (omega=0)</text>
        <dbReference type="Rhea" id="RHEA:16237"/>
        <dbReference type="Rhea" id="RHEA-COMP:10747"/>
        <dbReference type="Rhea" id="RHEA-COMP:10748"/>
        <dbReference type="ChEBI" id="CHEBI:83833"/>
        <dbReference type="ChEBI" id="CHEBI:83834"/>
        <dbReference type="EC" id="5.2.1.8"/>
    </reaction>
</comment>
<evidence type="ECO:0000256" key="6">
    <source>
        <dbReference type="ARBA" id="ARBA00023186"/>
    </source>
</evidence>
<dbReference type="EMBL" id="CP018171">
    <property type="protein sequence ID" value="APH74237.1"/>
    <property type="molecule type" value="Genomic_DNA"/>
</dbReference>
<dbReference type="Pfam" id="PF00254">
    <property type="entry name" value="FKBP_C"/>
    <property type="match status" value="1"/>
</dbReference>
<evidence type="ECO:0000256" key="4">
    <source>
        <dbReference type="ARBA" id="ARBA00022490"/>
    </source>
</evidence>
<protein>
    <recommendedName>
        <fullName evidence="10">Peptidyl-prolyl cis-trans isomerase</fullName>
        <ecNumber evidence="10">5.2.1.8</ecNumber>
    </recommendedName>
</protein>
<comment type="similarity">
    <text evidence="3 10">Belongs to the FKBP-type PPIase family.</text>
</comment>
<comment type="subcellular location">
    <subcellularLocation>
        <location evidence="2">Cytoplasm</location>
    </subcellularLocation>
</comment>
<proteinExistence type="inferred from homology"/>
<dbReference type="PROSITE" id="PS50059">
    <property type="entry name" value="FKBP_PPIASE"/>
    <property type="match status" value="1"/>
</dbReference>
<dbReference type="EC" id="5.2.1.8" evidence="10"/>
<sequence>MTDVHSGDTVRVHYTLTLTDGTPVESSRGKDPLQFQVGAGQIIPGVERQVDGMTVGETRTVTVPAAEAYGPRDEAGVQTVPRSAIPAEVSIGDRLQAKTPDGREVPLTVAGMDEENVTVDANHPLAGRDLVFEIEVLEVV</sequence>
<evidence type="ECO:0000256" key="1">
    <source>
        <dbReference type="ARBA" id="ARBA00000971"/>
    </source>
</evidence>